<reference evidence="1" key="1">
    <citation type="submission" date="2021-06" db="EMBL/GenBank/DDBJ databases">
        <title>Parelaphostrongylus tenuis whole genome reference sequence.</title>
        <authorList>
            <person name="Garwood T.J."/>
            <person name="Larsen P.A."/>
            <person name="Fountain-Jones N.M."/>
            <person name="Garbe J.R."/>
            <person name="Macchietto M.G."/>
            <person name="Kania S.A."/>
            <person name="Gerhold R.W."/>
            <person name="Richards J.E."/>
            <person name="Wolf T.M."/>
        </authorList>
    </citation>
    <scope>NUCLEOTIDE SEQUENCE</scope>
    <source>
        <strain evidence="1">MNPRO001-30</strain>
        <tissue evidence="1">Meninges</tissue>
    </source>
</reference>
<dbReference type="AlphaFoldDB" id="A0AAD5WHN2"/>
<evidence type="ECO:0000313" key="2">
    <source>
        <dbReference type="Proteomes" id="UP001196413"/>
    </source>
</evidence>
<protein>
    <submittedName>
        <fullName evidence="1">Uncharacterized protein</fullName>
    </submittedName>
</protein>
<dbReference type="Proteomes" id="UP001196413">
    <property type="component" value="Unassembled WGS sequence"/>
</dbReference>
<accession>A0AAD5WHN2</accession>
<gene>
    <name evidence="1" type="ORF">KIN20_032337</name>
</gene>
<dbReference type="EMBL" id="JAHQIW010006804">
    <property type="protein sequence ID" value="KAJ1370582.1"/>
    <property type="molecule type" value="Genomic_DNA"/>
</dbReference>
<evidence type="ECO:0000313" key="1">
    <source>
        <dbReference type="EMBL" id="KAJ1370582.1"/>
    </source>
</evidence>
<sequence>MIARTLLTNTLPYPPDRPYIDILAIADFSLLSFLKQSACVTVQVTSSTADTVSSSCHLSPFEENKHSCLIRLQIPYSWFGVIGRNSTTRQVLTMSHTVSSTCNVPFYDRPQTPLSLLPYIENAQAHTLVKDGKV</sequence>
<proteinExistence type="predicted"/>
<organism evidence="1 2">
    <name type="scientific">Parelaphostrongylus tenuis</name>
    <name type="common">Meningeal worm</name>
    <dbReference type="NCBI Taxonomy" id="148309"/>
    <lineage>
        <taxon>Eukaryota</taxon>
        <taxon>Metazoa</taxon>
        <taxon>Ecdysozoa</taxon>
        <taxon>Nematoda</taxon>
        <taxon>Chromadorea</taxon>
        <taxon>Rhabditida</taxon>
        <taxon>Rhabditina</taxon>
        <taxon>Rhabditomorpha</taxon>
        <taxon>Strongyloidea</taxon>
        <taxon>Metastrongylidae</taxon>
        <taxon>Parelaphostrongylus</taxon>
    </lineage>
</organism>
<keyword evidence="2" id="KW-1185">Reference proteome</keyword>
<comment type="caution">
    <text evidence="1">The sequence shown here is derived from an EMBL/GenBank/DDBJ whole genome shotgun (WGS) entry which is preliminary data.</text>
</comment>
<name>A0AAD5WHN2_PARTN</name>